<gene>
    <name evidence="1" type="ORF">EAE97_005197</name>
</gene>
<dbReference type="GeneID" id="62148786"/>
<protein>
    <submittedName>
        <fullName evidence="1">Uncharacterized protein</fullName>
    </submittedName>
</protein>
<name>A0A9P5LV08_9HELO</name>
<keyword evidence="2" id="KW-1185">Reference proteome</keyword>
<dbReference type="EMBL" id="RCSW01000009">
    <property type="protein sequence ID" value="KAF7944564.1"/>
    <property type="molecule type" value="Genomic_DNA"/>
</dbReference>
<proteinExistence type="predicted"/>
<reference evidence="1 2" key="1">
    <citation type="journal article" date="2020" name="Genome Biol. Evol.">
        <title>Comparative genomics of Sclerotiniaceae.</title>
        <authorList>
            <person name="Valero Jimenez C.A."/>
            <person name="Steentjes M."/>
            <person name="Scholten O.E."/>
            <person name="Van Kan J.A.L."/>
        </authorList>
    </citation>
    <scope>NUCLEOTIDE SEQUENCE [LARGE SCALE GENOMIC DNA]</scope>
    <source>
        <strain evidence="1 2">MUCL 94</strain>
    </source>
</reference>
<dbReference type="AlphaFoldDB" id="A0A9P5LV08"/>
<sequence>MVRINRWGAECGRVHMGGEGILGSGVFLWEEWVNEETSSSYPHFAKVGFSGDN</sequence>
<dbReference type="Proteomes" id="UP000710849">
    <property type="component" value="Unassembled WGS sequence"/>
</dbReference>
<accession>A0A9P5LV08</accession>
<evidence type="ECO:0000313" key="1">
    <source>
        <dbReference type="EMBL" id="KAF7944564.1"/>
    </source>
</evidence>
<evidence type="ECO:0000313" key="2">
    <source>
        <dbReference type="Proteomes" id="UP000710849"/>
    </source>
</evidence>
<organism evidence="1 2">
    <name type="scientific">Botrytis byssoidea</name>
    <dbReference type="NCBI Taxonomy" id="139641"/>
    <lineage>
        <taxon>Eukaryota</taxon>
        <taxon>Fungi</taxon>
        <taxon>Dikarya</taxon>
        <taxon>Ascomycota</taxon>
        <taxon>Pezizomycotina</taxon>
        <taxon>Leotiomycetes</taxon>
        <taxon>Helotiales</taxon>
        <taxon>Sclerotiniaceae</taxon>
        <taxon>Botrytis</taxon>
    </lineage>
</organism>
<comment type="caution">
    <text evidence="1">The sequence shown here is derived from an EMBL/GenBank/DDBJ whole genome shotgun (WGS) entry which is preliminary data.</text>
</comment>
<dbReference type="RefSeq" id="XP_038733046.1">
    <property type="nucleotide sequence ID" value="XM_038875709.1"/>
</dbReference>